<keyword evidence="5" id="KW-1185">Reference proteome</keyword>
<evidence type="ECO:0000313" key="5">
    <source>
        <dbReference type="Proteomes" id="UP000789831"/>
    </source>
</evidence>
<keyword evidence="3" id="KW-0653">Protein transport</keyword>
<reference evidence="4" key="1">
    <citation type="submission" date="2021-06" db="EMBL/GenBank/DDBJ databases">
        <authorList>
            <person name="Kallberg Y."/>
            <person name="Tangrot J."/>
            <person name="Rosling A."/>
        </authorList>
    </citation>
    <scope>NUCLEOTIDE SEQUENCE</scope>
    <source>
        <strain evidence="4">MT106</strain>
    </source>
</reference>
<dbReference type="InterPro" id="IPR011323">
    <property type="entry name" value="Mss4/transl-control_tumour"/>
</dbReference>
<dbReference type="InterPro" id="IPR007515">
    <property type="entry name" value="Mss4"/>
</dbReference>
<dbReference type="Pfam" id="PF04421">
    <property type="entry name" value="Mss4"/>
    <property type="match status" value="1"/>
</dbReference>
<comment type="caution">
    <text evidence="4">The sequence shown here is derived from an EMBL/GenBank/DDBJ whole genome shotgun (WGS) entry which is preliminary data.</text>
</comment>
<dbReference type="GO" id="GO:0007264">
    <property type="term" value="P:small GTPase-mediated signal transduction"/>
    <property type="evidence" value="ECO:0007669"/>
    <property type="project" value="InterPro"/>
</dbReference>
<dbReference type="EMBL" id="CAJVPL010000076">
    <property type="protein sequence ID" value="CAG8442412.1"/>
    <property type="molecule type" value="Genomic_DNA"/>
</dbReference>
<evidence type="ECO:0000256" key="1">
    <source>
        <dbReference type="ARBA" id="ARBA00022448"/>
    </source>
</evidence>
<sequence length="123" mass="14215">MSNTQNRINPGVPFTEFSNPKAELITEDAHNALDIYCPQPLCRSFILRQNIGLQPYWRLTEMMDFENIGFLKTIELTGIKYLICADCDFGPLGYHETNVPEKEYFIAADFVRYKKEDNVNSLV</sequence>
<dbReference type="GO" id="GO:0005829">
    <property type="term" value="C:cytosol"/>
    <property type="evidence" value="ECO:0007669"/>
    <property type="project" value="TreeGrafter"/>
</dbReference>
<proteinExistence type="predicted"/>
<evidence type="ECO:0000256" key="2">
    <source>
        <dbReference type="ARBA" id="ARBA00022658"/>
    </source>
</evidence>
<dbReference type="PROSITE" id="PS51796">
    <property type="entry name" value="MSS4"/>
    <property type="match status" value="1"/>
</dbReference>
<protein>
    <submittedName>
        <fullName evidence="4">13673_t:CDS:1</fullName>
    </submittedName>
</protein>
<gene>
    <name evidence="4" type="ORF">AGERDE_LOCUS1164</name>
</gene>
<dbReference type="GO" id="GO:0016020">
    <property type="term" value="C:membrane"/>
    <property type="evidence" value="ECO:0007669"/>
    <property type="project" value="TreeGrafter"/>
</dbReference>
<dbReference type="OrthoDB" id="30840at2759"/>
<dbReference type="InterPro" id="IPR011057">
    <property type="entry name" value="Mss4-like_sf"/>
</dbReference>
<dbReference type="AlphaFoldDB" id="A0A9N8V3S5"/>
<dbReference type="Proteomes" id="UP000789831">
    <property type="component" value="Unassembled WGS sequence"/>
</dbReference>
<name>A0A9N8V3S5_9GLOM</name>
<accession>A0A9N8V3S5</accession>
<dbReference type="SUPFAM" id="SSF51316">
    <property type="entry name" value="Mss4-like"/>
    <property type="match status" value="1"/>
</dbReference>
<dbReference type="PANTHER" id="PTHR13276">
    <property type="entry name" value="GUANINE NUCLEOTIDE EXCHANGE FACTOR MSS4"/>
    <property type="match status" value="1"/>
</dbReference>
<evidence type="ECO:0000313" key="4">
    <source>
        <dbReference type="EMBL" id="CAG8442412.1"/>
    </source>
</evidence>
<dbReference type="GO" id="GO:0008270">
    <property type="term" value="F:zinc ion binding"/>
    <property type="evidence" value="ECO:0007669"/>
    <property type="project" value="TreeGrafter"/>
</dbReference>
<keyword evidence="1" id="KW-0813">Transport</keyword>
<evidence type="ECO:0000256" key="3">
    <source>
        <dbReference type="ARBA" id="ARBA00022927"/>
    </source>
</evidence>
<dbReference type="Gene3D" id="2.170.150.10">
    <property type="entry name" value="Metal Binding Protein, Guanine Nucleotide Exchange Factor, Chain A"/>
    <property type="match status" value="1"/>
</dbReference>
<dbReference type="GO" id="GO:0006892">
    <property type="term" value="P:post-Golgi vesicle-mediated transport"/>
    <property type="evidence" value="ECO:0007669"/>
    <property type="project" value="TreeGrafter"/>
</dbReference>
<dbReference type="GO" id="GO:0015031">
    <property type="term" value="P:protein transport"/>
    <property type="evidence" value="ECO:0007669"/>
    <property type="project" value="UniProtKB-KW"/>
</dbReference>
<organism evidence="4 5">
    <name type="scientific">Ambispora gerdemannii</name>
    <dbReference type="NCBI Taxonomy" id="144530"/>
    <lineage>
        <taxon>Eukaryota</taxon>
        <taxon>Fungi</taxon>
        <taxon>Fungi incertae sedis</taxon>
        <taxon>Mucoromycota</taxon>
        <taxon>Glomeromycotina</taxon>
        <taxon>Glomeromycetes</taxon>
        <taxon>Archaeosporales</taxon>
        <taxon>Ambisporaceae</taxon>
        <taxon>Ambispora</taxon>
    </lineage>
</organism>
<dbReference type="GO" id="GO:0005085">
    <property type="term" value="F:guanyl-nucleotide exchange factor activity"/>
    <property type="evidence" value="ECO:0007669"/>
    <property type="project" value="UniProtKB-KW"/>
</dbReference>
<dbReference type="PANTHER" id="PTHR13276:SF0">
    <property type="entry name" value="GUANINE NUCLEOTIDE EXCHANGE FACTOR MSS4"/>
    <property type="match status" value="1"/>
</dbReference>
<keyword evidence="2" id="KW-0344">Guanine-nucleotide releasing factor</keyword>